<sequence length="96" mass="11275">MASSAYKRLARTDHTYHHNVETQKPQRGFVFMYIGKERKRYEIPVTYLNYPMLKDLMKKLLQDGELECRIDGPIVLLCTAEVFDQVLEECAAYTIK</sequence>
<dbReference type="EMBL" id="EQ974108">
    <property type="protein sequence ID" value="EEF33555.1"/>
    <property type="molecule type" value="Genomic_DNA"/>
</dbReference>
<dbReference type="eggNOG" id="ENOG502SWN8">
    <property type="taxonomic scope" value="Eukaryota"/>
</dbReference>
<evidence type="ECO:0000313" key="3">
    <source>
        <dbReference type="Proteomes" id="UP000008311"/>
    </source>
</evidence>
<dbReference type="InterPro" id="IPR003676">
    <property type="entry name" value="SAUR_fam"/>
</dbReference>
<dbReference type="Pfam" id="PF02519">
    <property type="entry name" value="Auxin_inducible"/>
    <property type="match status" value="1"/>
</dbReference>
<protein>
    <recommendedName>
        <fullName evidence="4">Small auxin-up RNA</fullName>
    </recommendedName>
</protein>
<proteinExistence type="inferred from homology"/>
<dbReference type="AlphaFoldDB" id="B9SS52"/>
<name>B9SS52_RICCO</name>
<dbReference type="GO" id="GO:0009733">
    <property type="term" value="P:response to auxin"/>
    <property type="evidence" value="ECO:0007669"/>
    <property type="project" value="InterPro"/>
</dbReference>
<dbReference type="Proteomes" id="UP000008311">
    <property type="component" value="Unassembled WGS sequence"/>
</dbReference>
<accession>B9SS52</accession>
<dbReference type="InParanoid" id="B9SS52"/>
<keyword evidence="3" id="KW-1185">Reference proteome</keyword>
<evidence type="ECO:0000256" key="1">
    <source>
        <dbReference type="ARBA" id="ARBA00006974"/>
    </source>
</evidence>
<organism evidence="2 3">
    <name type="scientific">Ricinus communis</name>
    <name type="common">Castor bean</name>
    <dbReference type="NCBI Taxonomy" id="3988"/>
    <lineage>
        <taxon>Eukaryota</taxon>
        <taxon>Viridiplantae</taxon>
        <taxon>Streptophyta</taxon>
        <taxon>Embryophyta</taxon>
        <taxon>Tracheophyta</taxon>
        <taxon>Spermatophyta</taxon>
        <taxon>Magnoliopsida</taxon>
        <taxon>eudicotyledons</taxon>
        <taxon>Gunneridae</taxon>
        <taxon>Pentapetalae</taxon>
        <taxon>rosids</taxon>
        <taxon>fabids</taxon>
        <taxon>Malpighiales</taxon>
        <taxon>Euphorbiaceae</taxon>
        <taxon>Acalyphoideae</taxon>
        <taxon>Acalypheae</taxon>
        <taxon>Ricinus</taxon>
    </lineage>
</organism>
<reference evidence="3" key="1">
    <citation type="journal article" date="2010" name="Nat. Biotechnol.">
        <title>Draft genome sequence of the oilseed species Ricinus communis.</title>
        <authorList>
            <person name="Chan A.P."/>
            <person name="Crabtree J."/>
            <person name="Zhao Q."/>
            <person name="Lorenzi H."/>
            <person name="Orvis J."/>
            <person name="Puiu D."/>
            <person name="Melake-Berhan A."/>
            <person name="Jones K.M."/>
            <person name="Redman J."/>
            <person name="Chen G."/>
            <person name="Cahoon E.B."/>
            <person name="Gedil M."/>
            <person name="Stanke M."/>
            <person name="Haas B.J."/>
            <person name="Wortman J.R."/>
            <person name="Fraser-Liggett C.M."/>
            <person name="Ravel J."/>
            <person name="Rabinowicz P.D."/>
        </authorList>
    </citation>
    <scope>NUCLEOTIDE SEQUENCE [LARGE SCALE GENOMIC DNA]</scope>
    <source>
        <strain evidence="3">cv. Hale</strain>
    </source>
</reference>
<gene>
    <name evidence="2" type="ORF">RCOM_1168410</name>
</gene>
<evidence type="ECO:0008006" key="4">
    <source>
        <dbReference type="Google" id="ProtNLM"/>
    </source>
</evidence>
<evidence type="ECO:0000313" key="2">
    <source>
        <dbReference type="EMBL" id="EEF33555.1"/>
    </source>
</evidence>
<comment type="similarity">
    <text evidence="1">Belongs to the ARG7 family.</text>
</comment>